<evidence type="ECO:0000313" key="2">
    <source>
        <dbReference type="Proteomes" id="UP000027982"/>
    </source>
</evidence>
<accession>A0A068NNW6</accession>
<dbReference type="Proteomes" id="UP000027982">
    <property type="component" value="Chromosome"/>
</dbReference>
<dbReference type="AlphaFoldDB" id="A0A068NNW6"/>
<dbReference type="STRING" id="661478.OP10G_1758"/>
<organism evidence="1 2">
    <name type="scientific">Fimbriimonas ginsengisoli Gsoil 348</name>
    <dbReference type="NCBI Taxonomy" id="661478"/>
    <lineage>
        <taxon>Bacteria</taxon>
        <taxon>Bacillati</taxon>
        <taxon>Armatimonadota</taxon>
        <taxon>Fimbriimonadia</taxon>
        <taxon>Fimbriimonadales</taxon>
        <taxon>Fimbriimonadaceae</taxon>
        <taxon>Fimbriimonas</taxon>
    </lineage>
</organism>
<protein>
    <submittedName>
        <fullName evidence="1">Uncharacterized protein</fullName>
    </submittedName>
</protein>
<proteinExistence type="predicted"/>
<name>A0A068NNW6_FIMGI</name>
<dbReference type="HOGENOM" id="CLU_2751898_0_0_0"/>
<keyword evidence="2" id="KW-1185">Reference proteome</keyword>
<gene>
    <name evidence="1" type="ORF">OP10G_1758</name>
</gene>
<sequence>MLLRASQGGEFRSQKIQTDPVEKLSACHEKKIAVYSLSSERPLPPEVSPIMQNNNTVALVAASVAFGCLS</sequence>
<dbReference type="EMBL" id="CP007139">
    <property type="protein sequence ID" value="AIE85126.1"/>
    <property type="molecule type" value="Genomic_DNA"/>
</dbReference>
<evidence type="ECO:0000313" key="1">
    <source>
        <dbReference type="EMBL" id="AIE85126.1"/>
    </source>
</evidence>
<reference evidence="1 2" key="1">
    <citation type="journal article" date="2014" name="PLoS ONE">
        <title>The first complete genome sequence of the class fimbriimonadia in the phylum armatimonadetes.</title>
        <authorList>
            <person name="Hu Z.Y."/>
            <person name="Wang Y.Z."/>
            <person name="Im W.T."/>
            <person name="Wang S.Y."/>
            <person name="Zhao G.P."/>
            <person name="Zheng H.J."/>
            <person name="Quan Z.X."/>
        </authorList>
    </citation>
    <scope>NUCLEOTIDE SEQUENCE [LARGE SCALE GENOMIC DNA]</scope>
    <source>
        <strain evidence="1">Gsoil 348</strain>
    </source>
</reference>
<dbReference type="KEGG" id="fgi:OP10G_1758"/>